<feature type="region of interest" description="Disordered" evidence="1">
    <location>
        <begin position="1"/>
        <end position="39"/>
    </location>
</feature>
<comment type="caution">
    <text evidence="2">The sequence shown here is derived from an EMBL/GenBank/DDBJ whole genome shotgun (WGS) entry which is preliminary data.</text>
</comment>
<dbReference type="InterPro" id="IPR031367">
    <property type="entry name" value="CCDC24"/>
</dbReference>
<dbReference type="Proteomes" id="UP000198211">
    <property type="component" value="Unassembled WGS sequence"/>
</dbReference>
<dbReference type="EMBL" id="NBNE01000076">
    <property type="protein sequence ID" value="OWZ23233.1"/>
    <property type="molecule type" value="Genomic_DNA"/>
</dbReference>
<protein>
    <submittedName>
        <fullName evidence="2">Uncharacterized protein</fullName>
    </submittedName>
</protein>
<reference evidence="3" key="1">
    <citation type="submission" date="2017-03" db="EMBL/GenBank/DDBJ databases">
        <title>Phytopthora megakarya and P. palmivora, two closely related causual agents of cacao black pod achieved similar genome size and gene model numbers by different mechanisms.</title>
        <authorList>
            <person name="Ali S."/>
            <person name="Shao J."/>
            <person name="Larry D.J."/>
            <person name="Kronmiller B."/>
            <person name="Shen D."/>
            <person name="Strem M.D."/>
            <person name="Melnick R.L."/>
            <person name="Guiltinan M.J."/>
            <person name="Tyler B.M."/>
            <person name="Meinhardt L.W."/>
            <person name="Bailey B.A."/>
        </authorList>
    </citation>
    <scope>NUCLEOTIDE SEQUENCE [LARGE SCALE GENOMIC DNA]</scope>
    <source>
        <strain evidence="3">zdho120</strain>
    </source>
</reference>
<organism evidence="2 3">
    <name type="scientific">Phytophthora megakarya</name>
    <dbReference type="NCBI Taxonomy" id="4795"/>
    <lineage>
        <taxon>Eukaryota</taxon>
        <taxon>Sar</taxon>
        <taxon>Stramenopiles</taxon>
        <taxon>Oomycota</taxon>
        <taxon>Peronosporomycetes</taxon>
        <taxon>Peronosporales</taxon>
        <taxon>Peronosporaceae</taxon>
        <taxon>Phytophthora</taxon>
    </lineage>
</organism>
<name>A0A225X0F7_9STRA</name>
<sequence length="181" mass="20562">MWDQTPRSLLGDVHDGVSLRPGTGRPMTSGSQRPMSRDSTISVSSITAMLESSMVHRSLNLDEIDAIKEDLREALNEERGLLLEDIDFIQGCLEMEKDLIDDDRRKVTSAKAPPSLNDLHDLRKTLEKTLEDQVQFITRLSSWQTQRTEFIHCTSGGCKKDGEHTQQSERHEFICPEPNVR</sequence>
<dbReference type="Pfam" id="PF15669">
    <property type="entry name" value="CCDC24"/>
    <property type="match status" value="1"/>
</dbReference>
<dbReference type="PANTHER" id="PTHR28601:SF1">
    <property type="entry name" value="COILED-COIL DOMAIN-CONTAINING PROTEIN 24"/>
    <property type="match status" value="1"/>
</dbReference>
<evidence type="ECO:0000256" key="1">
    <source>
        <dbReference type="SAM" id="MobiDB-lite"/>
    </source>
</evidence>
<dbReference type="OrthoDB" id="6022633at2759"/>
<accession>A0A225X0F7</accession>
<evidence type="ECO:0000313" key="3">
    <source>
        <dbReference type="Proteomes" id="UP000198211"/>
    </source>
</evidence>
<keyword evidence="3" id="KW-1185">Reference proteome</keyword>
<proteinExistence type="predicted"/>
<gene>
    <name evidence="2" type="ORF">PHMEG_0001896</name>
</gene>
<dbReference type="AlphaFoldDB" id="A0A225X0F7"/>
<evidence type="ECO:0000313" key="2">
    <source>
        <dbReference type="EMBL" id="OWZ23233.1"/>
    </source>
</evidence>
<dbReference type="PANTHER" id="PTHR28601">
    <property type="entry name" value="COILED-COIL DOMAIN-CONTAINING PROTEIN 24"/>
    <property type="match status" value="1"/>
</dbReference>
<feature type="compositionally biased region" description="Polar residues" evidence="1">
    <location>
        <begin position="26"/>
        <end position="39"/>
    </location>
</feature>